<dbReference type="CDD" id="cd00761">
    <property type="entry name" value="Glyco_tranf_GTA_type"/>
    <property type="match status" value="1"/>
</dbReference>
<feature type="domain" description="Glycosyltransferase 2-like" evidence="1">
    <location>
        <begin position="2"/>
        <end position="31"/>
    </location>
</feature>
<evidence type="ECO:0000313" key="2">
    <source>
        <dbReference type="EMBL" id="AUT76141.1"/>
    </source>
</evidence>
<name>A0AAN1JLN8_9BURK</name>
<sequence length="35" mass="3925">MDSALAQDCPYVRVLVIDDGSTDDSRQVIERTLNE</sequence>
<evidence type="ECO:0000313" key="3">
    <source>
        <dbReference type="Proteomes" id="UP000236649"/>
    </source>
</evidence>
<dbReference type="Gene3D" id="3.90.550.10">
    <property type="entry name" value="Spore Coat Polysaccharide Biosynthesis Protein SpsA, Chain A"/>
    <property type="match status" value="1"/>
</dbReference>
<protein>
    <recommendedName>
        <fullName evidence="1">Glycosyltransferase 2-like domain-containing protein</fullName>
    </recommendedName>
</protein>
<accession>A0AAN1JLN8</accession>
<dbReference type="AlphaFoldDB" id="A0AAN1JLN8"/>
<dbReference type="Proteomes" id="UP000236649">
    <property type="component" value="Chromosome 4"/>
</dbReference>
<gene>
    <name evidence="2" type="ORF">C2L64_46540</name>
</gene>
<evidence type="ECO:0000259" key="1">
    <source>
        <dbReference type="Pfam" id="PF00535"/>
    </source>
</evidence>
<proteinExistence type="predicted"/>
<dbReference type="EMBL" id="CP026108">
    <property type="protein sequence ID" value="AUT76141.1"/>
    <property type="molecule type" value="Genomic_DNA"/>
</dbReference>
<organism evidence="2 3">
    <name type="scientific">Paraburkholderia hospita</name>
    <dbReference type="NCBI Taxonomy" id="169430"/>
    <lineage>
        <taxon>Bacteria</taxon>
        <taxon>Pseudomonadati</taxon>
        <taxon>Pseudomonadota</taxon>
        <taxon>Betaproteobacteria</taxon>
        <taxon>Burkholderiales</taxon>
        <taxon>Burkholderiaceae</taxon>
        <taxon>Paraburkholderia</taxon>
    </lineage>
</organism>
<dbReference type="InterPro" id="IPR001173">
    <property type="entry name" value="Glyco_trans_2-like"/>
</dbReference>
<dbReference type="Pfam" id="PF00535">
    <property type="entry name" value="Glycos_transf_2"/>
    <property type="match status" value="1"/>
</dbReference>
<dbReference type="KEGG" id="phs:C2L64_46540"/>
<dbReference type="SUPFAM" id="SSF53448">
    <property type="entry name" value="Nucleotide-diphospho-sugar transferases"/>
    <property type="match status" value="1"/>
</dbReference>
<reference evidence="2 3" key="1">
    <citation type="submission" date="2018-01" db="EMBL/GenBank/DDBJ databases">
        <title>Species boundaries and ecological features among Paraburkholderia terrae DSMZ17804T, P. hospita DSMZ17164T and P. caribensis DSMZ13236T.</title>
        <authorList>
            <person name="Pratama A.A."/>
        </authorList>
    </citation>
    <scope>NUCLEOTIDE SEQUENCE [LARGE SCALE GENOMIC DNA]</scope>
    <source>
        <strain evidence="2 3">DSM 17164</strain>
    </source>
</reference>
<dbReference type="InterPro" id="IPR029044">
    <property type="entry name" value="Nucleotide-diphossugar_trans"/>
</dbReference>